<dbReference type="EMBL" id="CAJZBQ010000005">
    <property type="protein sequence ID" value="CAG9312088.1"/>
    <property type="molecule type" value="Genomic_DNA"/>
</dbReference>
<evidence type="ECO:0000313" key="2">
    <source>
        <dbReference type="Proteomes" id="UP001162131"/>
    </source>
</evidence>
<evidence type="ECO:0000313" key="1">
    <source>
        <dbReference type="EMBL" id="CAG9312088.1"/>
    </source>
</evidence>
<comment type="caution">
    <text evidence="1">The sequence shown here is derived from an EMBL/GenBank/DDBJ whole genome shotgun (WGS) entry which is preliminary data.</text>
</comment>
<dbReference type="Proteomes" id="UP001162131">
    <property type="component" value="Unassembled WGS sequence"/>
</dbReference>
<gene>
    <name evidence="1" type="ORF">BSTOLATCC_MIC5601</name>
</gene>
<dbReference type="AlphaFoldDB" id="A0AAU9IIS0"/>
<organism evidence="1 2">
    <name type="scientific">Blepharisma stoltei</name>
    <dbReference type="NCBI Taxonomy" id="1481888"/>
    <lineage>
        <taxon>Eukaryota</taxon>
        <taxon>Sar</taxon>
        <taxon>Alveolata</taxon>
        <taxon>Ciliophora</taxon>
        <taxon>Postciliodesmatophora</taxon>
        <taxon>Heterotrichea</taxon>
        <taxon>Heterotrichida</taxon>
        <taxon>Blepharismidae</taxon>
        <taxon>Blepharisma</taxon>
    </lineage>
</organism>
<accession>A0AAU9IIS0</accession>
<proteinExistence type="predicted"/>
<sequence>MRWRYDVDNNGFIYKCDSINPYHNHKRISEDDKRYISECQAIPYQCKVDAEELFKKMYPTKVIYEILESKHGKLFFFQ</sequence>
<protein>
    <submittedName>
        <fullName evidence="1">Uncharacterized protein</fullName>
    </submittedName>
</protein>
<reference evidence="1" key="1">
    <citation type="submission" date="2021-09" db="EMBL/GenBank/DDBJ databases">
        <authorList>
            <consortium name="AG Swart"/>
            <person name="Singh M."/>
            <person name="Singh A."/>
            <person name="Seah K."/>
            <person name="Emmerich C."/>
        </authorList>
    </citation>
    <scope>NUCLEOTIDE SEQUENCE</scope>
    <source>
        <strain evidence="1">ATCC30299</strain>
    </source>
</reference>
<keyword evidence="2" id="KW-1185">Reference proteome</keyword>
<name>A0AAU9IIS0_9CILI</name>